<dbReference type="SUPFAM" id="SSF53335">
    <property type="entry name" value="S-adenosyl-L-methionine-dependent methyltransferases"/>
    <property type="match status" value="1"/>
</dbReference>
<dbReference type="InterPro" id="IPR012901">
    <property type="entry name" value="CARME"/>
</dbReference>
<dbReference type="OrthoDB" id="978at2759"/>
<evidence type="ECO:0000256" key="1">
    <source>
        <dbReference type="SAM" id="SignalP"/>
    </source>
</evidence>
<sequence>MFFAVVALLLSLSFICYLALSTTPPKKPHGIFSLPAAYTSYSSYLQMSNTELARMRTSYASIPHPHKKLGYAIGYPGKLNRLAEIYQKNAKVTRAIAASAELQFPQEIASAKSELTSQSVFGWLLPPRTRNSYATTASLVRVREALKHFIRDWSTAGDAERKVIFTPILDVLRYLSKSTSLSTPYTSGPYKSLLIPGSGLSRLAYEASLLGYDTTACELSMYMNLAFRFLLDETTTNAVGQHEVHPYAHWFSHQRNSWRGGEDGEGEGDQNSLTSFRGIKFPDIVPRLTDPQKTGNGGSLNLIEGDFLSLSKPTPGYDLLVTLFFIDTSPNILSTLNHIYHLLRPGGLWINLGPLLYTSSASYPGAGGSNLELSLDEIVRVAKMVGLDVVGYGEDGRKIGNGDVEEDLDRIPECFRPRTIPCEYTADKSAMMRWVYEAEFFVARKI</sequence>
<comment type="caution">
    <text evidence="2">The sequence shown here is derived from an EMBL/GenBank/DDBJ whole genome shotgun (WGS) entry which is preliminary data.</text>
</comment>
<dbReference type="PANTHER" id="PTHR12303">
    <property type="entry name" value="CARNOSINE N-METHYLTRANSFERASE"/>
    <property type="match status" value="1"/>
</dbReference>
<evidence type="ECO:0008006" key="4">
    <source>
        <dbReference type="Google" id="ProtNLM"/>
    </source>
</evidence>
<dbReference type="Gene3D" id="3.40.50.150">
    <property type="entry name" value="Vaccinia Virus protein VP39"/>
    <property type="match status" value="1"/>
</dbReference>
<gene>
    <name evidence="2" type="ORF">D9758_006661</name>
</gene>
<dbReference type="SMART" id="SM01296">
    <property type="entry name" value="N2227"/>
    <property type="match status" value="1"/>
</dbReference>
<evidence type="ECO:0000313" key="3">
    <source>
        <dbReference type="Proteomes" id="UP000559256"/>
    </source>
</evidence>
<evidence type="ECO:0000313" key="2">
    <source>
        <dbReference type="EMBL" id="KAF5365913.1"/>
    </source>
</evidence>
<dbReference type="EMBL" id="JAACJM010000025">
    <property type="protein sequence ID" value="KAF5365913.1"/>
    <property type="molecule type" value="Genomic_DNA"/>
</dbReference>
<feature type="signal peptide" evidence="1">
    <location>
        <begin position="1"/>
        <end position="21"/>
    </location>
</feature>
<name>A0A8H5GJA0_9AGAR</name>
<feature type="chain" id="PRO_5034415892" description="N2227-domain-containing protein" evidence="1">
    <location>
        <begin position="22"/>
        <end position="446"/>
    </location>
</feature>
<dbReference type="PANTHER" id="PTHR12303:SF13">
    <property type="match status" value="1"/>
</dbReference>
<dbReference type="Pfam" id="PF07942">
    <property type="entry name" value="CARME"/>
    <property type="match status" value="1"/>
</dbReference>
<reference evidence="2 3" key="1">
    <citation type="journal article" date="2020" name="ISME J.">
        <title>Uncovering the hidden diversity of litter-decomposition mechanisms in mushroom-forming fungi.</title>
        <authorList>
            <person name="Floudas D."/>
            <person name="Bentzer J."/>
            <person name="Ahren D."/>
            <person name="Johansson T."/>
            <person name="Persson P."/>
            <person name="Tunlid A."/>
        </authorList>
    </citation>
    <scope>NUCLEOTIDE SEQUENCE [LARGE SCALE GENOMIC DNA]</scope>
    <source>
        <strain evidence="2 3">CBS 291.85</strain>
    </source>
</reference>
<dbReference type="GO" id="GO:0008757">
    <property type="term" value="F:S-adenosylmethionine-dependent methyltransferase activity"/>
    <property type="evidence" value="ECO:0007669"/>
    <property type="project" value="InterPro"/>
</dbReference>
<organism evidence="2 3">
    <name type="scientific">Tetrapyrgos nigripes</name>
    <dbReference type="NCBI Taxonomy" id="182062"/>
    <lineage>
        <taxon>Eukaryota</taxon>
        <taxon>Fungi</taxon>
        <taxon>Dikarya</taxon>
        <taxon>Basidiomycota</taxon>
        <taxon>Agaricomycotina</taxon>
        <taxon>Agaricomycetes</taxon>
        <taxon>Agaricomycetidae</taxon>
        <taxon>Agaricales</taxon>
        <taxon>Marasmiineae</taxon>
        <taxon>Marasmiaceae</taxon>
        <taxon>Tetrapyrgos</taxon>
    </lineage>
</organism>
<accession>A0A8H5GJA0</accession>
<proteinExistence type="predicted"/>
<protein>
    <recommendedName>
        <fullName evidence="4">N2227-domain-containing protein</fullName>
    </recommendedName>
</protein>
<keyword evidence="1" id="KW-0732">Signal</keyword>
<dbReference type="InterPro" id="IPR029063">
    <property type="entry name" value="SAM-dependent_MTases_sf"/>
</dbReference>
<keyword evidence="3" id="KW-1185">Reference proteome</keyword>
<dbReference type="AlphaFoldDB" id="A0A8H5GJA0"/>
<dbReference type="Proteomes" id="UP000559256">
    <property type="component" value="Unassembled WGS sequence"/>
</dbReference>